<gene>
    <name evidence="1" type="ORF">HETIRDRAFT_43591</name>
</gene>
<dbReference type="InParanoid" id="W4KI64"/>
<dbReference type="Proteomes" id="UP000030671">
    <property type="component" value="Unassembled WGS sequence"/>
</dbReference>
<evidence type="ECO:0000313" key="1">
    <source>
        <dbReference type="EMBL" id="ETW85553.1"/>
    </source>
</evidence>
<dbReference type="Gene3D" id="3.30.420.10">
    <property type="entry name" value="Ribonuclease H-like superfamily/Ribonuclease H"/>
    <property type="match status" value="1"/>
</dbReference>
<organism evidence="1 2">
    <name type="scientific">Heterobasidion irregulare (strain TC 32-1)</name>
    <dbReference type="NCBI Taxonomy" id="747525"/>
    <lineage>
        <taxon>Eukaryota</taxon>
        <taxon>Fungi</taxon>
        <taxon>Dikarya</taxon>
        <taxon>Basidiomycota</taxon>
        <taxon>Agaricomycotina</taxon>
        <taxon>Agaricomycetes</taxon>
        <taxon>Russulales</taxon>
        <taxon>Bondarzewiaceae</taxon>
        <taxon>Heterobasidion</taxon>
        <taxon>Heterobasidion annosum species complex</taxon>
    </lineage>
</organism>
<name>W4KI64_HETIT</name>
<protein>
    <submittedName>
        <fullName evidence="1">Uncharacterized protein</fullName>
    </submittedName>
</protein>
<feature type="non-terminal residue" evidence="1">
    <location>
        <position position="1"/>
    </location>
</feature>
<evidence type="ECO:0000313" key="2">
    <source>
        <dbReference type="Proteomes" id="UP000030671"/>
    </source>
</evidence>
<dbReference type="InterPro" id="IPR036397">
    <property type="entry name" value="RNaseH_sf"/>
</dbReference>
<dbReference type="GO" id="GO:0003676">
    <property type="term" value="F:nucleic acid binding"/>
    <property type="evidence" value="ECO:0007669"/>
    <property type="project" value="InterPro"/>
</dbReference>
<dbReference type="HOGENOM" id="CLU_177419_0_0_1"/>
<dbReference type="RefSeq" id="XP_009541786.1">
    <property type="nucleotide sequence ID" value="XM_009543491.1"/>
</dbReference>
<dbReference type="KEGG" id="hir:HETIRDRAFT_43591"/>
<dbReference type="OrthoDB" id="2742659at2759"/>
<proteinExistence type="predicted"/>
<dbReference type="AlphaFoldDB" id="W4KI64"/>
<dbReference type="EMBL" id="KI925455">
    <property type="protein sequence ID" value="ETW85553.1"/>
    <property type="molecule type" value="Genomic_DNA"/>
</dbReference>
<accession>W4KI64</accession>
<keyword evidence="2" id="KW-1185">Reference proteome</keyword>
<reference evidence="1 2" key="1">
    <citation type="journal article" date="2012" name="New Phytol.">
        <title>Insight into trade-off between wood decay and parasitism from the genome of a fungal forest pathogen.</title>
        <authorList>
            <person name="Olson A."/>
            <person name="Aerts A."/>
            <person name="Asiegbu F."/>
            <person name="Belbahri L."/>
            <person name="Bouzid O."/>
            <person name="Broberg A."/>
            <person name="Canback B."/>
            <person name="Coutinho P.M."/>
            <person name="Cullen D."/>
            <person name="Dalman K."/>
            <person name="Deflorio G."/>
            <person name="van Diepen L.T."/>
            <person name="Dunand C."/>
            <person name="Duplessis S."/>
            <person name="Durling M."/>
            <person name="Gonthier P."/>
            <person name="Grimwood J."/>
            <person name="Fossdal C.G."/>
            <person name="Hansson D."/>
            <person name="Henrissat B."/>
            <person name="Hietala A."/>
            <person name="Himmelstrand K."/>
            <person name="Hoffmeister D."/>
            <person name="Hogberg N."/>
            <person name="James T.Y."/>
            <person name="Karlsson M."/>
            <person name="Kohler A."/>
            <person name="Kues U."/>
            <person name="Lee Y.H."/>
            <person name="Lin Y.C."/>
            <person name="Lind M."/>
            <person name="Lindquist E."/>
            <person name="Lombard V."/>
            <person name="Lucas S."/>
            <person name="Lunden K."/>
            <person name="Morin E."/>
            <person name="Murat C."/>
            <person name="Park J."/>
            <person name="Raffaello T."/>
            <person name="Rouze P."/>
            <person name="Salamov A."/>
            <person name="Schmutz J."/>
            <person name="Solheim H."/>
            <person name="Stahlberg J."/>
            <person name="Velez H."/>
            <person name="de Vries R.P."/>
            <person name="Wiebenga A."/>
            <person name="Woodward S."/>
            <person name="Yakovlev I."/>
            <person name="Garbelotto M."/>
            <person name="Martin F."/>
            <person name="Grigoriev I.V."/>
            <person name="Stenlid J."/>
        </authorList>
    </citation>
    <scope>NUCLEOTIDE SEQUENCE [LARGE SCALE GENOMIC DNA]</scope>
    <source>
        <strain evidence="1 2">TC 32-1</strain>
    </source>
</reference>
<sequence>AKENMTRDWNKVIWTNEAKLPGEEFLPENIQPTFKGGHKSIMVWGCIAHGVKDPLIKLEFPPATISEKGQR</sequence>
<dbReference type="GeneID" id="20674858"/>